<sequence length="298" mass="34823">MIQDDLAKSLLKEISALNLSPIPGDNYVFKDTIKQKLLDVGEELSFSFNNNKSFEVDIRCEVYKKALFSDYYFGRIRIVEQINSLQNLIEQNNQVAWIIVTAYYSTFYMSNEISKLFGIYITNFSIADMSNLFSRSDTPIPDKFINQEQSHFSYQVKVTHSEYDGFVKLSFYPKSPRPHVEVWKNLTEVVDKLNVTDSNKLQHKNLFLNICDIKNERWHIPSKVRNDWNYKFANYYGETGCDLGNIFYKNIKDQSSSFSWGNNRNIQPHESNITASIAYIYHCLRCALQVVDHRLGFI</sequence>
<proteinExistence type="predicted"/>
<dbReference type="RefSeq" id="WP_341626874.1">
    <property type="nucleotide sequence ID" value="NZ_JBAKBA010000005.1"/>
</dbReference>
<dbReference type="Proteomes" id="UP001366060">
    <property type="component" value="Unassembled WGS sequence"/>
</dbReference>
<evidence type="ECO:0000313" key="1">
    <source>
        <dbReference type="EMBL" id="MEL0658167.1"/>
    </source>
</evidence>
<gene>
    <name evidence="1" type="ORF">V6255_03350</name>
</gene>
<reference evidence="1 2" key="1">
    <citation type="submission" date="2024-02" db="EMBL/GenBank/DDBJ databases">
        <title>Bacteria isolated from the canopy kelp, Nereocystis luetkeana.</title>
        <authorList>
            <person name="Pfister C.A."/>
            <person name="Younker I.T."/>
            <person name="Light S.H."/>
        </authorList>
    </citation>
    <scope>NUCLEOTIDE SEQUENCE [LARGE SCALE GENOMIC DNA]</scope>
    <source>
        <strain evidence="1 2">TI.2.07</strain>
    </source>
</reference>
<protein>
    <submittedName>
        <fullName evidence="1">Uncharacterized protein</fullName>
    </submittedName>
</protein>
<comment type="caution">
    <text evidence="1">The sequence shown here is derived from an EMBL/GenBank/DDBJ whole genome shotgun (WGS) entry which is preliminary data.</text>
</comment>
<organism evidence="1 2">
    <name type="scientific">Psychromonas arctica</name>
    <dbReference type="NCBI Taxonomy" id="168275"/>
    <lineage>
        <taxon>Bacteria</taxon>
        <taxon>Pseudomonadati</taxon>
        <taxon>Pseudomonadota</taxon>
        <taxon>Gammaproteobacteria</taxon>
        <taxon>Alteromonadales</taxon>
        <taxon>Psychromonadaceae</taxon>
        <taxon>Psychromonas</taxon>
    </lineage>
</organism>
<accession>A0ABU9H8H4</accession>
<dbReference type="EMBL" id="JBAKBA010000005">
    <property type="protein sequence ID" value="MEL0658167.1"/>
    <property type="molecule type" value="Genomic_DNA"/>
</dbReference>
<keyword evidence="2" id="KW-1185">Reference proteome</keyword>
<evidence type="ECO:0000313" key="2">
    <source>
        <dbReference type="Proteomes" id="UP001366060"/>
    </source>
</evidence>
<name>A0ABU9H8H4_9GAMM</name>